<evidence type="ECO:0000259" key="8">
    <source>
        <dbReference type="Pfam" id="PF13359"/>
    </source>
</evidence>
<dbReference type="Pfam" id="PF13359">
    <property type="entry name" value="DDE_Tnp_4"/>
    <property type="match status" value="1"/>
</dbReference>
<dbReference type="RefSeq" id="XP_049312784.1">
    <property type="nucleotide sequence ID" value="XM_049456827.1"/>
</dbReference>
<comment type="subcellular location">
    <subcellularLocation>
        <location evidence="2">Nucleus</location>
    </subcellularLocation>
</comment>
<comment type="cofactor">
    <cofactor evidence="1">
        <name>a divalent metal cation</name>
        <dbReference type="ChEBI" id="CHEBI:60240"/>
    </cofactor>
</comment>
<keyword evidence="7" id="KW-0539">Nucleus</keyword>
<evidence type="ECO:0000256" key="1">
    <source>
        <dbReference type="ARBA" id="ARBA00001968"/>
    </source>
</evidence>
<evidence type="ECO:0000256" key="6">
    <source>
        <dbReference type="ARBA" id="ARBA00022801"/>
    </source>
</evidence>
<keyword evidence="9" id="KW-1185">Reference proteome</keyword>
<keyword evidence="6" id="KW-0378">Hydrolase</keyword>
<organism evidence="9 10">
    <name type="scientific">Bactrocera dorsalis</name>
    <name type="common">Oriental fruit fly</name>
    <name type="synonym">Dacus dorsalis</name>
    <dbReference type="NCBI Taxonomy" id="27457"/>
    <lineage>
        <taxon>Eukaryota</taxon>
        <taxon>Metazoa</taxon>
        <taxon>Ecdysozoa</taxon>
        <taxon>Arthropoda</taxon>
        <taxon>Hexapoda</taxon>
        <taxon>Insecta</taxon>
        <taxon>Pterygota</taxon>
        <taxon>Neoptera</taxon>
        <taxon>Endopterygota</taxon>
        <taxon>Diptera</taxon>
        <taxon>Brachycera</taxon>
        <taxon>Muscomorpha</taxon>
        <taxon>Tephritoidea</taxon>
        <taxon>Tephritidae</taxon>
        <taxon>Bactrocera</taxon>
        <taxon>Bactrocera</taxon>
    </lineage>
</organism>
<dbReference type="PANTHER" id="PTHR22930:SF289">
    <property type="entry name" value="DDE TNP4 DOMAIN-CONTAINING PROTEIN-RELATED"/>
    <property type="match status" value="1"/>
</dbReference>
<gene>
    <name evidence="10" type="primary">LOC125778529</name>
</gene>
<evidence type="ECO:0000256" key="5">
    <source>
        <dbReference type="ARBA" id="ARBA00022723"/>
    </source>
</evidence>
<accession>A0ABM3JU70</accession>
<comment type="similarity">
    <text evidence="3">Belongs to the HARBI1 family.</text>
</comment>
<name>A0ABM3JU70_BACDO</name>
<keyword evidence="4" id="KW-0540">Nuclease</keyword>
<reference evidence="10" key="1">
    <citation type="submission" date="2025-08" db="UniProtKB">
        <authorList>
            <consortium name="RefSeq"/>
        </authorList>
    </citation>
    <scope>IDENTIFICATION</scope>
    <source>
        <tissue evidence="10">Adult</tissue>
    </source>
</reference>
<evidence type="ECO:0000256" key="2">
    <source>
        <dbReference type="ARBA" id="ARBA00004123"/>
    </source>
</evidence>
<proteinExistence type="inferred from homology"/>
<evidence type="ECO:0000256" key="3">
    <source>
        <dbReference type="ARBA" id="ARBA00006958"/>
    </source>
</evidence>
<dbReference type="InterPro" id="IPR045249">
    <property type="entry name" value="HARBI1-like"/>
</dbReference>
<keyword evidence="5" id="KW-0479">Metal-binding</keyword>
<evidence type="ECO:0000256" key="4">
    <source>
        <dbReference type="ARBA" id="ARBA00022722"/>
    </source>
</evidence>
<feature type="domain" description="DDE Tnp4" evidence="8">
    <location>
        <begin position="150"/>
        <end position="306"/>
    </location>
</feature>
<dbReference type="InterPro" id="IPR027806">
    <property type="entry name" value="HARBI1_dom"/>
</dbReference>
<evidence type="ECO:0000313" key="10">
    <source>
        <dbReference type="RefSeq" id="XP_049312784.1"/>
    </source>
</evidence>
<dbReference type="Proteomes" id="UP001652620">
    <property type="component" value="Chromosome 4"/>
</dbReference>
<sequence length="356" mass="40640">MHPIIFLYSSSESEEENVQQVKRNRMRDKSNPLALPEAAFRKRFRLSKSAFKYVLAELKFEGHLSTAVPPMIQLGATLSLLASGGYQHLVGNDFLIGICQSTICKIIKNVVSEMETKLCPQFIKFVPDNLSECTKSFVEKYKIPGVIGCIDGTHFGLQKPTANEHMFFNRKGYHSLNSMIICDHEYRILAIDSKYGGAAHDSFVWKHSAQRKFLEEQFNQNNFKNVWLLGDSGYPLEPWCLTPFRNPEEGSAQTRFNEAHSKARCVVERTIGILKGRWKILSNDKRSRYRPEKMAQFGNVCAALHNICIHFKDASYCRHYASEAINTEVDMGNETNLTKIGHKIRNHIMLALENTI</sequence>
<evidence type="ECO:0000256" key="7">
    <source>
        <dbReference type="ARBA" id="ARBA00023242"/>
    </source>
</evidence>
<protein>
    <submittedName>
        <fullName evidence="10">Nuclease HARBI1</fullName>
    </submittedName>
</protein>
<dbReference type="PANTHER" id="PTHR22930">
    <property type="match status" value="1"/>
</dbReference>
<dbReference type="GeneID" id="125778529"/>
<evidence type="ECO:0000313" key="9">
    <source>
        <dbReference type="Proteomes" id="UP001652620"/>
    </source>
</evidence>